<reference evidence="2" key="1">
    <citation type="submission" date="2021-03" db="EMBL/GenBank/DDBJ databases">
        <title>Evolutionary innovations through gain and loss of genes in the ectomycorrhizal Boletales.</title>
        <authorList>
            <person name="Wu G."/>
            <person name="Miyauchi S."/>
            <person name="Morin E."/>
            <person name="Yang Z.-L."/>
            <person name="Xu J."/>
            <person name="Martin F.M."/>
        </authorList>
    </citation>
    <scope>NUCLEOTIDE SEQUENCE</scope>
    <source>
        <strain evidence="2">BR01</strain>
    </source>
</reference>
<dbReference type="EMBL" id="JAGFBS010000004">
    <property type="protein sequence ID" value="KAG6379514.1"/>
    <property type="molecule type" value="Genomic_DNA"/>
</dbReference>
<gene>
    <name evidence="2" type="ORF">JVT61DRAFT_10005</name>
    <name evidence="1" type="ORF">JVT61DRAFT_10929</name>
</gene>
<sequence length="158" mass="18047">MVDSVPAFLDKLARHRPRFVCFVGIVIWEIVRNGLAKLPQQGMKKVGKGRSKKKNQMGLQTYKLVYGNEIECPHLKLTLQGWNALSGVQVRPDHRCRLDVVSLYPGHSGTYQNKPFSTIRPILAKWRMRTALRMHREDDPICFADREGPRCGVTPLIP</sequence>
<protein>
    <submittedName>
        <fullName evidence="2">Uncharacterized protein</fullName>
    </submittedName>
</protein>
<organism evidence="2 3">
    <name type="scientific">Boletus reticuloceps</name>
    <dbReference type="NCBI Taxonomy" id="495285"/>
    <lineage>
        <taxon>Eukaryota</taxon>
        <taxon>Fungi</taxon>
        <taxon>Dikarya</taxon>
        <taxon>Basidiomycota</taxon>
        <taxon>Agaricomycotina</taxon>
        <taxon>Agaricomycetes</taxon>
        <taxon>Agaricomycetidae</taxon>
        <taxon>Boletales</taxon>
        <taxon>Boletineae</taxon>
        <taxon>Boletaceae</taxon>
        <taxon>Boletoideae</taxon>
        <taxon>Boletus</taxon>
    </lineage>
</organism>
<dbReference type="InterPro" id="IPR036895">
    <property type="entry name" value="Uracil-DNA_glycosylase-like_sf"/>
</dbReference>
<evidence type="ECO:0000313" key="2">
    <source>
        <dbReference type="EMBL" id="KAG6379514.1"/>
    </source>
</evidence>
<comment type="caution">
    <text evidence="2">The sequence shown here is derived from an EMBL/GenBank/DDBJ whole genome shotgun (WGS) entry which is preliminary data.</text>
</comment>
<name>A0A8I2YWY0_9AGAM</name>
<dbReference type="Gene3D" id="3.40.470.10">
    <property type="entry name" value="Uracil-DNA glycosylase-like domain"/>
    <property type="match status" value="1"/>
</dbReference>
<evidence type="ECO:0000313" key="1">
    <source>
        <dbReference type="EMBL" id="KAG6370905.1"/>
    </source>
</evidence>
<accession>A0A8I2YWY0</accession>
<evidence type="ECO:0000313" key="3">
    <source>
        <dbReference type="Proteomes" id="UP000683000"/>
    </source>
</evidence>
<dbReference type="Proteomes" id="UP000683000">
    <property type="component" value="Unassembled WGS sequence"/>
</dbReference>
<dbReference type="OrthoDB" id="565731at2759"/>
<proteinExistence type="predicted"/>
<dbReference type="AlphaFoldDB" id="A0A8I2YWY0"/>
<dbReference type="EMBL" id="JAGFBS010000043">
    <property type="protein sequence ID" value="KAG6370905.1"/>
    <property type="molecule type" value="Genomic_DNA"/>
</dbReference>
<keyword evidence="3" id="KW-1185">Reference proteome</keyword>